<keyword evidence="1" id="KW-0472">Membrane</keyword>
<organism evidence="3 4">
    <name type="scientific">Candidatus Faecousia excrementigallinarum</name>
    <dbReference type="NCBI Taxonomy" id="2840806"/>
    <lineage>
        <taxon>Bacteria</taxon>
        <taxon>Bacillati</taxon>
        <taxon>Bacillota</taxon>
        <taxon>Clostridia</taxon>
        <taxon>Eubacteriales</taxon>
        <taxon>Oscillospiraceae</taxon>
        <taxon>Faecousia</taxon>
    </lineage>
</organism>
<gene>
    <name evidence="3" type="ORF">IAB74_04055</name>
</gene>
<dbReference type="EMBL" id="DVFK01000061">
    <property type="protein sequence ID" value="HIQ67668.1"/>
    <property type="molecule type" value="Genomic_DNA"/>
</dbReference>
<keyword evidence="1" id="KW-0812">Transmembrane</keyword>
<evidence type="ECO:0000256" key="1">
    <source>
        <dbReference type="SAM" id="Phobius"/>
    </source>
</evidence>
<feature type="transmembrane region" description="Helical" evidence="1">
    <location>
        <begin position="12"/>
        <end position="35"/>
    </location>
</feature>
<dbReference type="AlphaFoldDB" id="A0A9D1CM46"/>
<reference evidence="3" key="2">
    <citation type="journal article" date="2021" name="PeerJ">
        <title>Extensive microbial diversity within the chicken gut microbiome revealed by metagenomics and culture.</title>
        <authorList>
            <person name="Gilroy R."/>
            <person name="Ravi A."/>
            <person name="Getino M."/>
            <person name="Pursley I."/>
            <person name="Horton D.L."/>
            <person name="Alikhan N.F."/>
            <person name="Baker D."/>
            <person name="Gharbi K."/>
            <person name="Hall N."/>
            <person name="Watson M."/>
            <person name="Adriaenssens E.M."/>
            <person name="Foster-Nyarko E."/>
            <person name="Jarju S."/>
            <person name="Secka A."/>
            <person name="Antonio M."/>
            <person name="Oren A."/>
            <person name="Chaudhuri R.R."/>
            <person name="La Ragione R."/>
            <person name="Hildebrand F."/>
            <person name="Pallen M.J."/>
        </authorList>
    </citation>
    <scope>NUCLEOTIDE SEQUENCE</scope>
    <source>
        <strain evidence="3">13361</strain>
    </source>
</reference>
<protein>
    <recommendedName>
        <fullName evidence="2">DUF4015 domain-containing protein</fullName>
    </recommendedName>
</protein>
<comment type="caution">
    <text evidence="3">The sequence shown here is derived from an EMBL/GenBank/DDBJ whole genome shotgun (WGS) entry which is preliminary data.</text>
</comment>
<name>A0A9D1CM46_9FIRM</name>
<reference evidence="3" key="1">
    <citation type="submission" date="2020-10" db="EMBL/GenBank/DDBJ databases">
        <authorList>
            <person name="Gilroy R."/>
        </authorList>
    </citation>
    <scope>NUCLEOTIDE SEQUENCE</scope>
    <source>
        <strain evidence="3">13361</strain>
    </source>
</reference>
<dbReference type="InterPro" id="IPR025275">
    <property type="entry name" value="DUF4015"/>
</dbReference>
<dbReference type="Pfam" id="PF13200">
    <property type="entry name" value="DUF4015"/>
    <property type="match status" value="1"/>
</dbReference>
<keyword evidence="1" id="KW-1133">Transmembrane helix</keyword>
<proteinExistence type="predicted"/>
<dbReference type="Proteomes" id="UP000886796">
    <property type="component" value="Unassembled WGS sequence"/>
</dbReference>
<evidence type="ECO:0000313" key="3">
    <source>
        <dbReference type="EMBL" id="HIQ67668.1"/>
    </source>
</evidence>
<accession>A0A9D1CM46</accession>
<evidence type="ECO:0000313" key="4">
    <source>
        <dbReference type="Proteomes" id="UP000886796"/>
    </source>
</evidence>
<sequence length="340" mass="37872">MKIPYRTRQLLKGIAITLLILALIGLVIWGLWILWLNRFVVYTRDEGVKLDFSLSQEVPEGELAVEPESVPTIGIYYNEGEDAINTNHPLAQLNGYYITQQVLETETIDTIRSQVEALPKGTPVMLDVKSIKGSFFYDSAVSTQRNSAIDTEAMEQLISLMEEKGLYLIARLPALRDFYYGLDHVPDGLPTSEGYLWMDDASCYWLNPASEGARSYLVQQIQELRSKGFDEVVLTDFCFPVTDQIVFSGDKTQTLTETAQLLVDTCCSDSFALSFVKAADFTLPTGRTRVYLEGIEASEADQAAKDSGVADTAVNLVFLAESHDTRYDAYSVLRPLASAH</sequence>
<evidence type="ECO:0000259" key="2">
    <source>
        <dbReference type="Pfam" id="PF13200"/>
    </source>
</evidence>
<feature type="domain" description="DUF4015" evidence="2">
    <location>
        <begin position="123"/>
        <end position="254"/>
    </location>
</feature>
<dbReference type="Gene3D" id="3.20.20.80">
    <property type="entry name" value="Glycosidases"/>
    <property type="match status" value="1"/>
</dbReference>